<gene>
    <name evidence="4" type="ORF">OJAV_G00040000</name>
</gene>
<dbReference type="AlphaFoldDB" id="A0A437DBZ2"/>
<evidence type="ECO:0000256" key="2">
    <source>
        <dbReference type="ARBA" id="ARBA00043974"/>
    </source>
</evidence>
<dbReference type="EMBL" id="CM012441">
    <property type="protein sequence ID" value="RVE72392.1"/>
    <property type="molecule type" value="Genomic_DNA"/>
</dbReference>
<dbReference type="PANTHER" id="PTHR12828">
    <property type="entry name" value="PROTEASOME MATURATION PROTEIN UMP1"/>
    <property type="match status" value="1"/>
</dbReference>
<dbReference type="GO" id="GO:0005737">
    <property type="term" value="C:cytoplasm"/>
    <property type="evidence" value="ECO:0007669"/>
    <property type="project" value="TreeGrafter"/>
</dbReference>
<proteinExistence type="inferred from homology"/>
<comment type="similarity">
    <text evidence="2">Belongs to the POMP/UMP1 family.</text>
</comment>
<dbReference type="OrthoDB" id="15001at2759"/>
<keyword evidence="1" id="KW-0143">Chaperone</keyword>
<keyword evidence="5" id="KW-1185">Reference proteome</keyword>
<evidence type="ECO:0000313" key="5">
    <source>
        <dbReference type="Proteomes" id="UP000283210"/>
    </source>
</evidence>
<name>A0A437DBZ2_ORYJA</name>
<dbReference type="PANTHER" id="PTHR12828:SF3">
    <property type="entry name" value="PROTEASOME MATURATION PROTEIN"/>
    <property type="match status" value="1"/>
</dbReference>
<reference evidence="4 5" key="2">
    <citation type="submission" date="2019-01" db="EMBL/GenBank/DDBJ databases">
        <title>A chromosome length genome reference of the Java medaka (oryzias javanicus).</title>
        <authorList>
            <person name="Herpin A."/>
            <person name="Takehana Y."/>
            <person name="Naruse K."/>
            <person name="Ansai S."/>
            <person name="Kawaguchi M."/>
        </authorList>
    </citation>
    <scope>NUCLEOTIDE SEQUENCE [LARGE SCALE GENOMIC DNA]</scope>
    <source>
        <strain evidence="4">RS831</strain>
        <tissue evidence="4">Whole body</tissue>
    </source>
</reference>
<protein>
    <submittedName>
        <fullName evidence="4">Uncharacterized protein</fullName>
    </submittedName>
</protein>
<feature type="region of interest" description="Disordered" evidence="3">
    <location>
        <begin position="175"/>
        <end position="199"/>
    </location>
</feature>
<dbReference type="GO" id="GO:0043248">
    <property type="term" value="P:proteasome assembly"/>
    <property type="evidence" value="ECO:0007669"/>
    <property type="project" value="InterPro"/>
</dbReference>
<evidence type="ECO:0000256" key="1">
    <source>
        <dbReference type="ARBA" id="ARBA00023186"/>
    </source>
</evidence>
<feature type="region of interest" description="Disordered" evidence="3">
    <location>
        <begin position="115"/>
        <end position="140"/>
    </location>
</feature>
<sequence length="267" mass="29651">MDTRQVFEERKRENSSSVLLPWTGRLSDHMTQDKMNFSTPPNMQGLHAPLKLQMKNRTARQTLRSSDDGIGFEDILSDPDQSEMIGEPHMMVEYKLRLEVSPDVADKLPVAVDVAHRPGPRADKERSSSSSSSPIWRDAGTSTVLKQKKVRILEDLTQSGKEARNELWRLGEQARKDGTRAASEEHLQNSRGLGSQLKDGIPVAGLGPQGAYGRGAYGRVQDSAHRERTDGCRTLRSSFTRVKNELLPSLDLSGKMSSGKLGKPLDF</sequence>
<dbReference type="Proteomes" id="UP000283210">
    <property type="component" value="Chromosome 5"/>
</dbReference>
<organism evidence="4 5">
    <name type="scientific">Oryzias javanicus</name>
    <name type="common">Javanese ricefish</name>
    <name type="synonym">Aplocheilus javanicus</name>
    <dbReference type="NCBI Taxonomy" id="123683"/>
    <lineage>
        <taxon>Eukaryota</taxon>
        <taxon>Metazoa</taxon>
        <taxon>Chordata</taxon>
        <taxon>Craniata</taxon>
        <taxon>Vertebrata</taxon>
        <taxon>Euteleostomi</taxon>
        <taxon>Actinopterygii</taxon>
        <taxon>Neopterygii</taxon>
        <taxon>Teleostei</taxon>
        <taxon>Neoteleostei</taxon>
        <taxon>Acanthomorphata</taxon>
        <taxon>Ovalentaria</taxon>
        <taxon>Atherinomorphae</taxon>
        <taxon>Beloniformes</taxon>
        <taxon>Adrianichthyidae</taxon>
        <taxon>Oryziinae</taxon>
        <taxon>Oryzias</taxon>
    </lineage>
</organism>
<dbReference type="GO" id="GO:0005634">
    <property type="term" value="C:nucleus"/>
    <property type="evidence" value="ECO:0007669"/>
    <property type="project" value="TreeGrafter"/>
</dbReference>
<evidence type="ECO:0000313" key="4">
    <source>
        <dbReference type="EMBL" id="RVE72392.1"/>
    </source>
</evidence>
<reference evidence="4 5" key="1">
    <citation type="submission" date="2018-11" db="EMBL/GenBank/DDBJ databases">
        <authorList>
            <person name="Lopez-Roques C."/>
            <person name="Donnadieu C."/>
            <person name="Bouchez O."/>
            <person name="Klopp C."/>
            <person name="Cabau C."/>
            <person name="Zahm M."/>
        </authorList>
    </citation>
    <scope>NUCLEOTIDE SEQUENCE [LARGE SCALE GENOMIC DNA]</scope>
    <source>
        <strain evidence="4">RS831</strain>
        <tissue evidence="4">Whole body</tissue>
    </source>
</reference>
<feature type="compositionally biased region" description="Basic and acidic residues" evidence="3">
    <location>
        <begin position="175"/>
        <end position="188"/>
    </location>
</feature>
<feature type="compositionally biased region" description="Basic and acidic residues" evidence="3">
    <location>
        <begin position="115"/>
        <end position="127"/>
    </location>
</feature>
<evidence type="ECO:0000256" key="3">
    <source>
        <dbReference type="SAM" id="MobiDB-lite"/>
    </source>
</evidence>
<dbReference type="InterPro" id="IPR008012">
    <property type="entry name" value="Ump1"/>
</dbReference>
<accession>A0A437DBZ2</accession>